<name>A0ABP8VWU8_9MICO</name>
<evidence type="ECO:0000256" key="5">
    <source>
        <dbReference type="ARBA" id="ARBA00023136"/>
    </source>
</evidence>
<reference evidence="8" key="1">
    <citation type="journal article" date="2019" name="Int. J. Syst. Evol. Microbiol.">
        <title>The Global Catalogue of Microorganisms (GCM) 10K type strain sequencing project: providing services to taxonomists for standard genome sequencing and annotation.</title>
        <authorList>
            <consortium name="The Broad Institute Genomics Platform"/>
            <consortium name="The Broad Institute Genome Sequencing Center for Infectious Disease"/>
            <person name="Wu L."/>
            <person name="Ma J."/>
        </authorList>
    </citation>
    <scope>NUCLEOTIDE SEQUENCE [LARGE SCALE GENOMIC DNA]</scope>
    <source>
        <strain evidence="8">JCM 18956</strain>
    </source>
</reference>
<dbReference type="NCBIfam" id="TIGR02532">
    <property type="entry name" value="IV_pilin_GFxxxE"/>
    <property type="match status" value="1"/>
</dbReference>
<keyword evidence="8" id="KW-1185">Reference proteome</keyword>
<gene>
    <name evidence="7" type="ORF">GCM10025780_18240</name>
</gene>
<feature type="transmembrane region" description="Helical" evidence="6">
    <location>
        <begin position="21"/>
        <end position="46"/>
    </location>
</feature>
<dbReference type="SUPFAM" id="SSF54523">
    <property type="entry name" value="Pili subunits"/>
    <property type="match status" value="1"/>
</dbReference>
<accession>A0ABP8VWU8</accession>
<dbReference type="InterPro" id="IPR012902">
    <property type="entry name" value="N_methyl_site"/>
</dbReference>
<proteinExistence type="predicted"/>
<dbReference type="PROSITE" id="PS00409">
    <property type="entry name" value="PROKAR_NTER_METHYL"/>
    <property type="match status" value="1"/>
</dbReference>
<keyword evidence="5 6" id="KW-0472">Membrane</keyword>
<comment type="caution">
    <text evidence="7">The sequence shown here is derived from an EMBL/GenBank/DDBJ whole genome shotgun (WGS) entry which is preliminary data.</text>
</comment>
<evidence type="ECO:0000256" key="3">
    <source>
        <dbReference type="ARBA" id="ARBA00022692"/>
    </source>
</evidence>
<evidence type="ECO:0000256" key="1">
    <source>
        <dbReference type="ARBA" id="ARBA00004167"/>
    </source>
</evidence>
<evidence type="ECO:0008006" key="9">
    <source>
        <dbReference type="Google" id="ProtNLM"/>
    </source>
</evidence>
<dbReference type="PANTHER" id="PTHR30093:SF44">
    <property type="entry name" value="TYPE II SECRETION SYSTEM CORE PROTEIN G"/>
    <property type="match status" value="1"/>
</dbReference>
<sequence>MRSLLLALDRRRKHLADGDSGFTLIELLVVVIIIGILAAIAIPVYLGVQNNAKDAGVRSDLGNLKTAAISIQASTNAPLATTKTTAASVADLPSAVTQAGATFGATTTSLTYYPTATGFCILGISKGGNSFAATDSLGVAKGSCTTAGAFSTTVVTAAP</sequence>
<dbReference type="Pfam" id="PF07963">
    <property type="entry name" value="N_methyl"/>
    <property type="match status" value="1"/>
</dbReference>
<keyword evidence="3 6" id="KW-0812">Transmembrane</keyword>
<evidence type="ECO:0000256" key="4">
    <source>
        <dbReference type="ARBA" id="ARBA00022989"/>
    </source>
</evidence>
<keyword evidence="4 6" id="KW-1133">Transmembrane helix</keyword>
<comment type="subcellular location">
    <subcellularLocation>
        <location evidence="1">Membrane</location>
        <topology evidence="1">Single-pass membrane protein</topology>
    </subcellularLocation>
</comment>
<dbReference type="InterPro" id="IPR045584">
    <property type="entry name" value="Pilin-like"/>
</dbReference>
<evidence type="ECO:0000313" key="8">
    <source>
        <dbReference type="Proteomes" id="UP001501295"/>
    </source>
</evidence>
<dbReference type="PANTHER" id="PTHR30093">
    <property type="entry name" value="GENERAL SECRETION PATHWAY PROTEIN G"/>
    <property type="match status" value="1"/>
</dbReference>
<evidence type="ECO:0000313" key="7">
    <source>
        <dbReference type="EMBL" id="GAA4674138.1"/>
    </source>
</evidence>
<dbReference type="Gene3D" id="3.30.700.10">
    <property type="entry name" value="Glycoprotein, Type 4 Pilin"/>
    <property type="match status" value="1"/>
</dbReference>
<keyword evidence="2" id="KW-0488">Methylation</keyword>
<dbReference type="Proteomes" id="UP001501295">
    <property type="component" value="Unassembled WGS sequence"/>
</dbReference>
<dbReference type="RefSeq" id="WP_345375526.1">
    <property type="nucleotide sequence ID" value="NZ_BAABLM010000003.1"/>
</dbReference>
<dbReference type="EMBL" id="BAABLM010000003">
    <property type="protein sequence ID" value="GAA4674138.1"/>
    <property type="molecule type" value="Genomic_DNA"/>
</dbReference>
<evidence type="ECO:0000256" key="6">
    <source>
        <dbReference type="SAM" id="Phobius"/>
    </source>
</evidence>
<organism evidence="7 8">
    <name type="scientific">Frondihabitans cladoniiphilus</name>
    <dbReference type="NCBI Taxonomy" id="715785"/>
    <lineage>
        <taxon>Bacteria</taxon>
        <taxon>Bacillati</taxon>
        <taxon>Actinomycetota</taxon>
        <taxon>Actinomycetes</taxon>
        <taxon>Micrococcales</taxon>
        <taxon>Microbacteriaceae</taxon>
        <taxon>Frondihabitans</taxon>
    </lineage>
</organism>
<protein>
    <recommendedName>
        <fullName evidence="9">Prepilin-type N-terminal cleavage/methylation domain-containing protein</fullName>
    </recommendedName>
</protein>
<evidence type="ECO:0000256" key="2">
    <source>
        <dbReference type="ARBA" id="ARBA00022481"/>
    </source>
</evidence>